<evidence type="ECO:0000313" key="3">
    <source>
        <dbReference type="EMBL" id="GIX98578.1"/>
    </source>
</evidence>
<name>A0AAV4PNJ2_CAEEX</name>
<feature type="compositionally biased region" description="Polar residues" evidence="1">
    <location>
        <begin position="20"/>
        <end position="38"/>
    </location>
</feature>
<protein>
    <submittedName>
        <fullName evidence="3">Uncharacterized protein</fullName>
    </submittedName>
</protein>
<comment type="caution">
    <text evidence="3">The sequence shown here is derived from an EMBL/GenBank/DDBJ whole genome shotgun (WGS) entry which is preliminary data.</text>
</comment>
<reference evidence="3 4" key="1">
    <citation type="submission" date="2021-06" db="EMBL/GenBank/DDBJ databases">
        <title>Caerostris extrusa draft genome.</title>
        <authorList>
            <person name="Kono N."/>
            <person name="Arakawa K."/>
        </authorList>
    </citation>
    <scope>NUCLEOTIDE SEQUENCE [LARGE SCALE GENOMIC DNA]</scope>
</reference>
<evidence type="ECO:0000256" key="2">
    <source>
        <dbReference type="SAM" id="Phobius"/>
    </source>
</evidence>
<feature type="transmembrane region" description="Helical" evidence="2">
    <location>
        <begin position="137"/>
        <end position="155"/>
    </location>
</feature>
<feature type="region of interest" description="Disordered" evidence="1">
    <location>
        <begin position="1"/>
        <end position="73"/>
    </location>
</feature>
<sequence>MFPAVPKTSPSGSDIEVLQESPNPSAGNQSELSSTSHFAEQAAKVHVGRSASGLTTSSSEEFKTAEESVPTTACVSEEHQPAILEIDRQSRTGLEEPLVDVDQPADETVTAAGNRGCCDKLNAFAYPFASKIRKSKFMIVLLFLLFGIPISAGYMGARKCNIRGMRRYEMTTVTVTAVFLIACFMITEMTYFYPRTPIFDHPGDKNFCDRRFYNYTYYMNFGVIVVGVLTALLHIPTNPISSLLLNEEYF</sequence>
<feature type="transmembrane region" description="Helical" evidence="2">
    <location>
        <begin position="215"/>
        <end position="235"/>
    </location>
</feature>
<dbReference type="AlphaFoldDB" id="A0AAV4PNJ2"/>
<dbReference type="EMBL" id="BPLR01004931">
    <property type="protein sequence ID" value="GIX98578.1"/>
    <property type="molecule type" value="Genomic_DNA"/>
</dbReference>
<evidence type="ECO:0000256" key="1">
    <source>
        <dbReference type="SAM" id="MobiDB-lite"/>
    </source>
</evidence>
<evidence type="ECO:0000313" key="4">
    <source>
        <dbReference type="Proteomes" id="UP001054945"/>
    </source>
</evidence>
<feature type="transmembrane region" description="Helical" evidence="2">
    <location>
        <begin position="175"/>
        <end position="194"/>
    </location>
</feature>
<keyword evidence="4" id="KW-1185">Reference proteome</keyword>
<proteinExistence type="predicted"/>
<organism evidence="3 4">
    <name type="scientific">Caerostris extrusa</name>
    <name type="common">Bark spider</name>
    <name type="synonym">Caerostris bankana</name>
    <dbReference type="NCBI Taxonomy" id="172846"/>
    <lineage>
        <taxon>Eukaryota</taxon>
        <taxon>Metazoa</taxon>
        <taxon>Ecdysozoa</taxon>
        <taxon>Arthropoda</taxon>
        <taxon>Chelicerata</taxon>
        <taxon>Arachnida</taxon>
        <taxon>Araneae</taxon>
        <taxon>Araneomorphae</taxon>
        <taxon>Entelegynae</taxon>
        <taxon>Araneoidea</taxon>
        <taxon>Araneidae</taxon>
        <taxon>Caerostris</taxon>
    </lineage>
</organism>
<dbReference type="Proteomes" id="UP001054945">
    <property type="component" value="Unassembled WGS sequence"/>
</dbReference>
<keyword evidence="2" id="KW-1133">Transmembrane helix</keyword>
<keyword evidence="2" id="KW-0812">Transmembrane</keyword>
<keyword evidence="2" id="KW-0472">Membrane</keyword>
<gene>
    <name evidence="3" type="ORF">CEXT_462821</name>
</gene>
<accession>A0AAV4PNJ2</accession>